<proteinExistence type="predicted"/>
<reference evidence="1 2" key="1">
    <citation type="submission" date="2019-10" db="EMBL/GenBank/DDBJ databases">
        <authorList>
            <person name="Karimi E."/>
        </authorList>
    </citation>
    <scope>NUCLEOTIDE SEQUENCE [LARGE SCALE GENOMIC DNA]</scope>
    <source>
        <strain evidence="1">Pantoea sp. 111</strain>
    </source>
</reference>
<protein>
    <submittedName>
        <fullName evidence="1">Uncharacterized protein</fullName>
    </submittedName>
</protein>
<organism evidence="1 2">
    <name type="scientific">Pantoea brenneri</name>
    <dbReference type="NCBI Taxonomy" id="472694"/>
    <lineage>
        <taxon>Bacteria</taxon>
        <taxon>Pseudomonadati</taxon>
        <taxon>Pseudomonadota</taxon>
        <taxon>Gammaproteobacteria</taxon>
        <taxon>Enterobacterales</taxon>
        <taxon>Erwiniaceae</taxon>
        <taxon>Pantoea</taxon>
    </lineage>
</organism>
<sequence length="65" mass="7544">MNISSKSNFLMHVYYAVNISLITATEDLLQNIWQENGLMSVSSIYSNARTYVSVFFHYLGLYKKK</sequence>
<gene>
    <name evidence="1" type="ORF">PANT111_40184</name>
</gene>
<comment type="caution">
    <text evidence="1">The sequence shown here is derived from an EMBL/GenBank/DDBJ whole genome shotgun (WGS) entry which is preliminary data.</text>
</comment>
<name>A0AAX3JAL7_9GAMM</name>
<dbReference type="AlphaFoldDB" id="A0AAX3JAL7"/>
<accession>A0AAX3JAL7</accession>
<evidence type="ECO:0000313" key="1">
    <source>
        <dbReference type="EMBL" id="VXC41046.1"/>
    </source>
</evidence>
<dbReference type="Proteomes" id="UP000433737">
    <property type="component" value="Unassembled WGS sequence"/>
</dbReference>
<dbReference type="EMBL" id="CABWMH010000034">
    <property type="protein sequence ID" value="VXC41046.1"/>
    <property type="molecule type" value="Genomic_DNA"/>
</dbReference>
<evidence type="ECO:0000313" key="2">
    <source>
        <dbReference type="Proteomes" id="UP000433737"/>
    </source>
</evidence>